<protein>
    <submittedName>
        <fullName evidence="2">Uncharacterized protein</fullName>
    </submittedName>
</protein>
<dbReference type="OMA" id="ENHQWAC"/>
<accession>A0A1B8ARD8</accession>
<reference evidence="2 3" key="1">
    <citation type="submission" date="2016-06" db="EMBL/GenBank/DDBJ databases">
        <title>Living apart together: crosstalk between the core and supernumerary genomes in a fungal plant pathogen.</title>
        <authorList>
            <person name="Vanheule A."/>
            <person name="Audenaert K."/>
            <person name="Warris S."/>
            <person name="Van De Geest H."/>
            <person name="Schijlen E."/>
            <person name="Hofte M."/>
            <person name="De Saeger S."/>
            <person name="Haesaert G."/>
            <person name="Waalwijk C."/>
            <person name="Van Der Lee T."/>
        </authorList>
    </citation>
    <scope>NUCLEOTIDE SEQUENCE [LARGE SCALE GENOMIC DNA]</scope>
    <source>
        <strain evidence="2 3">2516</strain>
    </source>
</reference>
<evidence type="ECO:0000313" key="3">
    <source>
        <dbReference type="Proteomes" id="UP000091967"/>
    </source>
</evidence>
<evidence type="ECO:0000313" key="2">
    <source>
        <dbReference type="EMBL" id="OBS22946.1"/>
    </source>
</evidence>
<keyword evidence="3" id="KW-1185">Reference proteome</keyword>
<comment type="caution">
    <text evidence="2">The sequence shown here is derived from an EMBL/GenBank/DDBJ whole genome shotgun (WGS) entry which is preliminary data.</text>
</comment>
<proteinExistence type="predicted"/>
<dbReference type="AlphaFoldDB" id="A0A1B8ARD8"/>
<feature type="region of interest" description="Disordered" evidence="1">
    <location>
        <begin position="20"/>
        <end position="51"/>
    </location>
</feature>
<dbReference type="EMBL" id="LYXU01000003">
    <property type="protein sequence ID" value="OBS22946.1"/>
    <property type="molecule type" value="Genomic_DNA"/>
</dbReference>
<feature type="region of interest" description="Disordered" evidence="1">
    <location>
        <begin position="124"/>
        <end position="146"/>
    </location>
</feature>
<gene>
    <name evidence="2" type="ORF">FPOA_09267</name>
</gene>
<sequence length="176" mass="19999">MSDHKDAWIDLPLMRELGSLCPQPPAPVKHDKPASDTKAKITKEDEIPDPLKVPDTPAKLLDSELYRWPCWACRIRFFAKADNESTASSKPPKNRLRGITDKAVKDFIIDAESRLAKIKSGELPEEKPKKHKPIIDIDNLDPSSDTVMTTPEEVEAFLKIHPLSFKGDVENWFDEW</sequence>
<name>A0A1B8ARD8_FUSPO</name>
<feature type="compositionally biased region" description="Basic and acidic residues" evidence="1">
    <location>
        <begin position="28"/>
        <end position="45"/>
    </location>
</feature>
<dbReference type="Proteomes" id="UP000091967">
    <property type="component" value="Unassembled WGS sequence"/>
</dbReference>
<organism evidence="2 3">
    <name type="scientific">Fusarium poae</name>
    <dbReference type="NCBI Taxonomy" id="36050"/>
    <lineage>
        <taxon>Eukaryota</taxon>
        <taxon>Fungi</taxon>
        <taxon>Dikarya</taxon>
        <taxon>Ascomycota</taxon>
        <taxon>Pezizomycotina</taxon>
        <taxon>Sordariomycetes</taxon>
        <taxon>Hypocreomycetidae</taxon>
        <taxon>Hypocreales</taxon>
        <taxon>Nectriaceae</taxon>
        <taxon>Fusarium</taxon>
    </lineage>
</organism>
<evidence type="ECO:0000256" key="1">
    <source>
        <dbReference type="SAM" id="MobiDB-lite"/>
    </source>
</evidence>